<dbReference type="AlphaFoldDB" id="A0A6A5T8U7"/>
<organism evidence="2 3">
    <name type="scientific">Byssothecium circinans</name>
    <dbReference type="NCBI Taxonomy" id="147558"/>
    <lineage>
        <taxon>Eukaryota</taxon>
        <taxon>Fungi</taxon>
        <taxon>Dikarya</taxon>
        <taxon>Ascomycota</taxon>
        <taxon>Pezizomycotina</taxon>
        <taxon>Dothideomycetes</taxon>
        <taxon>Pleosporomycetidae</taxon>
        <taxon>Pleosporales</taxon>
        <taxon>Massarineae</taxon>
        <taxon>Massarinaceae</taxon>
        <taxon>Byssothecium</taxon>
    </lineage>
</organism>
<proteinExistence type="predicted"/>
<sequence length="176" mass="18881">MGTRWNVPASRGHVTFLGRNISGRHHASYHALLDTALSAPPFRTSTHTLNVVAILLPKILEEIVTSCLALKKDGDPDPLDLNTNSGNISRIGAEHPADGSLTIIDDVYSPIGIIVAGKLASRPSQLIVSLYSSRHTSYAARLQTEKPPFSPHSITSRIPSSCRSPKPCLSSSLSHS</sequence>
<keyword evidence="3" id="KW-1185">Reference proteome</keyword>
<feature type="compositionally biased region" description="Polar residues" evidence="1">
    <location>
        <begin position="152"/>
        <end position="176"/>
    </location>
</feature>
<dbReference type="Proteomes" id="UP000800035">
    <property type="component" value="Unassembled WGS sequence"/>
</dbReference>
<dbReference type="EMBL" id="ML977071">
    <property type="protein sequence ID" value="KAF1948182.1"/>
    <property type="molecule type" value="Genomic_DNA"/>
</dbReference>
<name>A0A6A5T8U7_9PLEO</name>
<evidence type="ECO:0000256" key="1">
    <source>
        <dbReference type="SAM" id="MobiDB-lite"/>
    </source>
</evidence>
<evidence type="ECO:0000313" key="3">
    <source>
        <dbReference type="Proteomes" id="UP000800035"/>
    </source>
</evidence>
<evidence type="ECO:0000313" key="2">
    <source>
        <dbReference type="EMBL" id="KAF1948182.1"/>
    </source>
</evidence>
<gene>
    <name evidence="2" type="ORF">CC80DRAFT_329764</name>
</gene>
<reference evidence="2" key="1">
    <citation type="journal article" date="2020" name="Stud. Mycol.">
        <title>101 Dothideomycetes genomes: a test case for predicting lifestyles and emergence of pathogens.</title>
        <authorList>
            <person name="Haridas S."/>
            <person name="Albert R."/>
            <person name="Binder M."/>
            <person name="Bloem J."/>
            <person name="Labutti K."/>
            <person name="Salamov A."/>
            <person name="Andreopoulos B."/>
            <person name="Baker S."/>
            <person name="Barry K."/>
            <person name="Bills G."/>
            <person name="Bluhm B."/>
            <person name="Cannon C."/>
            <person name="Castanera R."/>
            <person name="Culley D."/>
            <person name="Daum C."/>
            <person name="Ezra D."/>
            <person name="Gonzalez J."/>
            <person name="Henrissat B."/>
            <person name="Kuo A."/>
            <person name="Liang C."/>
            <person name="Lipzen A."/>
            <person name="Lutzoni F."/>
            <person name="Magnuson J."/>
            <person name="Mondo S."/>
            <person name="Nolan M."/>
            <person name="Ohm R."/>
            <person name="Pangilinan J."/>
            <person name="Park H.-J."/>
            <person name="Ramirez L."/>
            <person name="Alfaro M."/>
            <person name="Sun H."/>
            <person name="Tritt A."/>
            <person name="Yoshinaga Y."/>
            <person name="Zwiers L.-H."/>
            <person name="Turgeon B."/>
            <person name="Goodwin S."/>
            <person name="Spatafora J."/>
            <person name="Crous P."/>
            <person name="Grigoriev I."/>
        </authorList>
    </citation>
    <scope>NUCLEOTIDE SEQUENCE</scope>
    <source>
        <strain evidence="2">CBS 675.92</strain>
    </source>
</reference>
<accession>A0A6A5T8U7</accession>
<protein>
    <submittedName>
        <fullName evidence="2">Uncharacterized protein</fullName>
    </submittedName>
</protein>
<feature type="region of interest" description="Disordered" evidence="1">
    <location>
        <begin position="145"/>
        <end position="176"/>
    </location>
</feature>